<feature type="domain" description="HTH iclR-type" evidence="4">
    <location>
        <begin position="8"/>
        <end position="70"/>
    </location>
</feature>
<reference evidence="6 7" key="1">
    <citation type="submission" date="2020-08" db="EMBL/GenBank/DDBJ databases">
        <title>Genomic Encyclopedia of Type Strains, Phase IV (KMG-IV): sequencing the most valuable type-strain genomes for metagenomic binning, comparative biology and taxonomic classification.</title>
        <authorList>
            <person name="Goeker M."/>
        </authorList>
    </citation>
    <scope>NUCLEOTIDE SEQUENCE [LARGE SCALE GENOMIC DNA]</scope>
    <source>
        <strain evidence="6 7">DSM 2461</strain>
    </source>
</reference>
<keyword evidence="3" id="KW-0804">Transcription</keyword>
<dbReference type="Gene3D" id="1.10.10.10">
    <property type="entry name" value="Winged helix-like DNA-binding domain superfamily/Winged helix DNA-binding domain"/>
    <property type="match status" value="1"/>
</dbReference>
<dbReference type="GO" id="GO:0003677">
    <property type="term" value="F:DNA binding"/>
    <property type="evidence" value="ECO:0007669"/>
    <property type="project" value="UniProtKB-KW"/>
</dbReference>
<keyword evidence="7" id="KW-1185">Reference proteome</keyword>
<dbReference type="PANTHER" id="PTHR30136:SF35">
    <property type="entry name" value="HTH-TYPE TRANSCRIPTIONAL REGULATOR RV1719"/>
    <property type="match status" value="1"/>
</dbReference>
<dbReference type="Pfam" id="PF01614">
    <property type="entry name" value="IclR_C"/>
    <property type="match status" value="1"/>
</dbReference>
<proteinExistence type="predicted"/>
<dbReference type="SUPFAM" id="SSF46785">
    <property type="entry name" value="Winged helix' DNA-binding domain"/>
    <property type="match status" value="1"/>
</dbReference>
<sequence>MEKQNSAVPALDKMDLIFDLLTRTPEGLSQSVIASELQLPKATVSRMINRLTGQGYLEQDHLTGLYNLGAKLLTLGNIVNQRLDVAALAAPHMKELAREIDEMVKLSIMRGDTVYPLCSFESRKAVRITLDSGTVYPPYIGAAGKLLLALTEEGRLYRQNVLPSIVLKSYSPYTIADKAKLEEVIDRIAVEKIAYDHQEESEGIYAIAMPVFNSLGETAGAVSIPFFGDFESKSENYKSRLKACTDMISRSMGYERGKVYE</sequence>
<dbReference type="InterPro" id="IPR036388">
    <property type="entry name" value="WH-like_DNA-bd_sf"/>
</dbReference>
<name>A0A841RBW1_9SPIO</name>
<gene>
    <name evidence="6" type="ORF">HNR50_002390</name>
</gene>
<evidence type="ECO:0000259" key="4">
    <source>
        <dbReference type="PROSITE" id="PS51077"/>
    </source>
</evidence>
<evidence type="ECO:0000313" key="7">
    <source>
        <dbReference type="Proteomes" id="UP000587760"/>
    </source>
</evidence>
<dbReference type="InterPro" id="IPR014757">
    <property type="entry name" value="Tscrpt_reg_IclR_C"/>
</dbReference>
<dbReference type="PANTHER" id="PTHR30136">
    <property type="entry name" value="HELIX-TURN-HELIX TRANSCRIPTIONAL REGULATOR, ICLR FAMILY"/>
    <property type="match status" value="1"/>
</dbReference>
<dbReference type="AlphaFoldDB" id="A0A841RBW1"/>
<evidence type="ECO:0000256" key="1">
    <source>
        <dbReference type="ARBA" id="ARBA00023015"/>
    </source>
</evidence>
<dbReference type="GO" id="GO:0045892">
    <property type="term" value="P:negative regulation of DNA-templated transcription"/>
    <property type="evidence" value="ECO:0007669"/>
    <property type="project" value="TreeGrafter"/>
</dbReference>
<dbReference type="Pfam" id="PF09339">
    <property type="entry name" value="HTH_IclR"/>
    <property type="match status" value="1"/>
</dbReference>
<evidence type="ECO:0000313" key="6">
    <source>
        <dbReference type="EMBL" id="MBB6480717.1"/>
    </source>
</evidence>
<evidence type="ECO:0000259" key="5">
    <source>
        <dbReference type="PROSITE" id="PS51078"/>
    </source>
</evidence>
<dbReference type="Gene3D" id="3.30.450.40">
    <property type="match status" value="1"/>
</dbReference>
<comment type="caution">
    <text evidence="6">The sequence shown here is derived from an EMBL/GenBank/DDBJ whole genome shotgun (WGS) entry which is preliminary data.</text>
</comment>
<dbReference type="PROSITE" id="PS51077">
    <property type="entry name" value="HTH_ICLR"/>
    <property type="match status" value="1"/>
</dbReference>
<dbReference type="InterPro" id="IPR036390">
    <property type="entry name" value="WH_DNA-bd_sf"/>
</dbReference>
<feature type="domain" description="IclR-ED" evidence="5">
    <location>
        <begin position="71"/>
        <end position="254"/>
    </location>
</feature>
<dbReference type="RefSeq" id="WP_184746981.1">
    <property type="nucleotide sequence ID" value="NZ_JACHGJ010000004.1"/>
</dbReference>
<dbReference type="InterPro" id="IPR029016">
    <property type="entry name" value="GAF-like_dom_sf"/>
</dbReference>
<dbReference type="SUPFAM" id="SSF55781">
    <property type="entry name" value="GAF domain-like"/>
    <property type="match status" value="1"/>
</dbReference>
<protein>
    <submittedName>
        <fullName evidence="6">DNA-binding IclR family transcriptional regulator</fullName>
    </submittedName>
</protein>
<keyword evidence="2 6" id="KW-0238">DNA-binding</keyword>
<evidence type="ECO:0000256" key="2">
    <source>
        <dbReference type="ARBA" id="ARBA00023125"/>
    </source>
</evidence>
<keyword evidence="1" id="KW-0805">Transcription regulation</keyword>
<dbReference type="PROSITE" id="PS51078">
    <property type="entry name" value="ICLR_ED"/>
    <property type="match status" value="1"/>
</dbReference>
<dbReference type="SMART" id="SM00346">
    <property type="entry name" value="HTH_ICLR"/>
    <property type="match status" value="1"/>
</dbReference>
<dbReference type="InterPro" id="IPR005471">
    <property type="entry name" value="Tscrpt_reg_IclR_N"/>
</dbReference>
<dbReference type="GO" id="GO:0003700">
    <property type="term" value="F:DNA-binding transcription factor activity"/>
    <property type="evidence" value="ECO:0007669"/>
    <property type="project" value="TreeGrafter"/>
</dbReference>
<evidence type="ECO:0000256" key="3">
    <source>
        <dbReference type="ARBA" id="ARBA00023163"/>
    </source>
</evidence>
<dbReference type="EMBL" id="JACHGJ010000004">
    <property type="protein sequence ID" value="MBB6480717.1"/>
    <property type="molecule type" value="Genomic_DNA"/>
</dbReference>
<accession>A0A841RBW1</accession>
<dbReference type="Proteomes" id="UP000587760">
    <property type="component" value="Unassembled WGS sequence"/>
</dbReference>
<dbReference type="InterPro" id="IPR050707">
    <property type="entry name" value="HTH_MetabolicPath_Reg"/>
</dbReference>
<organism evidence="6 7">
    <name type="scientific">Spirochaeta isovalerica</name>
    <dbReference type="NCBI Taxonomy" id="150"/>
    <lineage>
        <taxon>Bacteria</taxon>
        <taxon>Pseudomonadati</taxon>
        <taxon>Spirochaetota</taxon>
        <taxon>Spirochaetia</taxon>
        <taxon>Spirochaetales</taxon>
        <taxon>Spirochaetaceae</taxon>
        <taxon>Spirochaeta</taxon>
    </lineage>
</organism>